<name>A0A8J7QK94_9BACT</name>
<protein>
    <submittedName>
        <fullName evidence="7">ATP-grasp domain-containing protein</fullName>
    </submittedName>
</protein>
<accession>A0A8J7QK94</accession>
<dbReference type="SUPFAM" id="SSF56059">
    <property type="entry name" value="Glutathione synthetase ATP-binding domain-like"/>
    <property type="match status" value="1"/>
</dbReference>
<keyword evidence="1" id="KW-0436">Ligase</keyword>
<evidence type="ECO:0000256" key="2">
    <source>
        <dbReference type="ARBA" id="ARBA00022741"/>
    </source>
</evidence>
<keyword evidence="4 5" id="KW-0067">ATP-binding</keyword>
<dbReference type="Gene3D" id="3.30.470.20">
    <property type="entry name" value="ATP-grasp fold, B domain"/>
    <property type="match status" value="1"/>
</dbReference>
<dbReference type="Proteomes" id="UP000664417">
    <property type="component" value="Unassembled WGS sequence"/>
</dbReference>
<dbReference type="InterPro" id="IPR052032">
    <property type="entry name" value="ATP-dep_AA_Ligase"/>
</dbReference>
<evidence type="ECO:0000259" key="6">
    <source>
        <dbReference type="PROSITE" id="PS50975"/>
    </source>
</evidence>
<dbReference type="EMBL" id="JAFREP010000025">
    <property type="protein sequence ID" value="MBO1321515.1"/>
    <property type="molecule type" value="Genomic_DNA"/>
</dbReference>
<dbReference type="PROSITE" id="PS50975">
    <property type="entry name" value="ATP_GRASP"/>
    <property type="match status" value="1"/>
</dbReference>
<evidence type="ECO:0000313" key="7">
    <source>
        <dbReference type="EMBL" id="MBO1321515.1"/>
    </source>
</evidence>
<sequence length="406" mass="44973">MVHVVFVAPYLLRATLQFIDGAATLPGVRLILVTQDRLAGVPASVRANLFRFHRVENVMDETQLLAAIHELRAKVGPIHRLIGTLEDLQETLARVRQTLSIDGMDPITAGNFRQKSKMKEILRGNGIPCAKHCLATNRPQLDAFIDKVGYPLVAKPPAGAGSRATFQLNHAGDLDNLLSENSLSTGKPILFEEFIMGNEYTFESAWIEGRMKWHSITRYYPSPLEVLNNSWIQWCILLPREIDHPYFNDIREIAAKANQCLGIQNGFTHLEWFRRSDGSIAVSEVAARPPGGQLTSITGFAHQFNIHQEWARSVIFNQFAEPKRCYAAGAAFLRGQGKGRVAAVQGIKKIQEELGALIVEMKLPAIGQPPGGGYEGDGYILVRHPITAVVEKALSRIITSVRVVLD</sequence>
<dbReference type="GO" id="GO:0016874">
    <property type="term" value="F:ligase activity"/>
    <property type="evidence" value="ECO:0007669"/>
    <property type="project" value="UniProtKB-KW"/>
</dbReference>
<dbReference type="InterPro" id="IPR003135">
    <property type="entry name" value="ATP-grasp_carboxylate-amine"/>
</dbReference>
<dbReference type="Gene3D" id="3.30.1490.20">
    <property type="entry name" value="ATP-grasp fold, A domain"/>
    <property type="match status" value="1"/>
</dbReference>
<dbReference type="InterPro" id="IPR013815">
    <property type="entry name" value="ATP_grasp_subdomain_1"/>
</dbReference>
<keyword evidence="2 5" id="KW-0547">Nucleotide-binding</keyword>
<dbReference type="AlphaFoldDB" id="A0A8J7QK94"/>
<keyword evidence="3" id="KW-0658">Purine biosynthesis</keyword>
<comment type="caution">
    <text evidence="7">The sequence shown here is derived from an EMBL/GenBank/DDBJ whole genome shotgun (WGS) entry which is preliminary data.</text>
</comment>
<keyword evidence="8" id="KW-1185">Reference proteome</keyword>
<feature type="domain" description="ATP-grasp" evidence="6">
    <location>
        <begin position="119"/>
        <end position="315"/>
    </location>
</feature>
<dbReference type="Gene3D" id="3.40.50.20">
    <property type="match status" value="1"/>
</dbReference>
<organism evidence="7 8">
    <name type="scientific">Acanthopleuribacter pedis</name>
    <dbReference type="NCBI Taxonomy" id="442870"/>
    <lineage>
        <taxon>Bacteria</taxon>
        <taxon>Pseudomonadati</taxon>
        <taxon>Acidobacteriota</taxon>
        <taxon>Holophagae</taxon>
        <taxon>Acanthopleuribacterales</taxon>
        <taxon>Acanthopleuribacteraceae</taxon>
        <taxon>Acanthopleuribacter</taxon>
    </lineage>
</organism>
<evidence type="ECO:0000256" key="4">
    <source>
        <dbReference type="ARBA" id="ARBA00022840"/>
    </source>
</evidence>
<gene>
    <name evidence="7" type="ORF">J3U88_23735</name>
</gene>
<proteinExistence type="predicted"/>
<dbReference type="GO" id="GO:0005524">
    <property type="term" value="F:ATP binding"/>
    <property type="evidence" value="ECO:0007669"/>
    <property type="project" value="UniProtKB-UniRule"/>
</dbReference>
<dbReference type="InterPro" id="IPR011761">
    <property type="entry name" value="ATP-grasp"/>
</dbReference>
<dbReference type="PANTHER" id="PTHR43585:SF2">
    <property type="entry name" value="ATP-GRASP ENZYME FSQD"/>
    <property type="match status" value="1"/>
</dbReference>
<evidence type="ECO:0000256" key="3">
    <source>
        <dbReference type="ARBA" id="ARBA00022755"/>
    </source>
</evidence>
<reference evidence="7" key="1">
    <citation type="submission" date="2021-03" db="EMBL/GenBank/DDBJ databases">
        <authorList>
            <person name="Wang G."/>
        </authorList>
    </citation>
    <scope>NUCLEOTIDE SEQUENCE</scope>
    <source>
        <strain evidence="7">KCTC 12899</strain>
    </source>
</reference>
<evidence type="ECO:0000313" key="8">
    <source>
        <dbReference type="Proteomes" id="UP000664417"/>
    </source>
</evidence>
<dbReference type="Pfam" id="PF02222">
    <property type="entry name" value="ATP-grasp"/>
    <property type="match status" value="1"/>
</dbReference>
<dbReference type="PANTHER" id="PTHR43585">
    <property type="entry name" value="FUMIPYRROLE BIOSYNTHESIS PROTEIN C"/>
    <property type="match status" value="1"/>
</dbReference>
<dbReference type="RefSeq" id="WP_207861489.1">
    <property type="nucleotide sequence ID" value="NZ_JAFREP010000025.1"/>
</dbReference>
<evidence type="ECO:0000256" key="5">
    <source>
        <dbReference type="PROSITE-ProRule" id="PRU00409"/>
    </source>
</evidence>
<dbReference type="GO" id="GO:0006164">
    <property type="term" value="P:purine nucleotide biosynthetic process"/>
    <property type="evidence" value="ECO:0007669"/>
    <property type="project" value="UniProtKB-KW"/>
</dbReference>
<evidence type="ECO:0000256" key="1">
    <source>
        <dbReference type="ARBA" id="ARBA00022598"/>
    </source>
</evidence>
<dbReference type="GO" id="GO:0046872">
    <property type="term" value="F:metal ion binding"/>
    <property type="evidence" value="ECO:0007669"/>
    <property type="project" value="InterPro"/>
</dbReference>